<evidence type="ECO:0000256" key="1">
    <source>
        <dbReference type="PIRSR" id="PIRSR605301-1"/>
    </source>
</evidence>
<feature type="compositionally biased region" description="Basic and acidic residues" evidence="2">
    <location>
        <begin position="412"/>
        <end position="434"/>
    </location>
</feature>
<feature type="compositionally biased region" description="Acidic residues" evidence="2">
    <location>
        <begin position="495"/>
        <end position="512"/>
    </location>
</feature>
<dbReference type="SUPFAM" id="SSF101152">
    <property type="entry name" value="Mob1/phocein"/>
    <property type="match status" value="1"/>
</dbReference>
<dbReference type="Proteomes" id="UP001310594">
    <property type="component" value="Unassembled WGS sequence"/>
</dbReference>
<evidence type="ECO:0008006" key="5">
    <source>
        <dbReference type="Google" id="ProtNLM"/>
    </source>
</evidence>
<dbReference type="InterPro" id="IPR005301">
    <property type="entry name" value="MOB_kinase_act_fam"/>
</dbReference>
<feature type="region of interest" description="Disordered" evidence="2">
    <location>
        <begin position="1"/>
        <end position="72"/>
    </location>
</feature>
<proteinExistence type="predicted"/>
<comment type="caution">
    <text evidence="3">The sequence shown here is derived from an EMBL/GenBank/DDBJ whole genome shotgun (WGS) entry which is preliminary data.</text>
</comment>
<feature type="compositionally biased region" description="Basic and acidic residues" evidence="2">
    <location>
        <begin position="549"/>
        <end position="560"/>
    </location>
</feature>
<feature type="region of interest" description="Disordered" evidence="2">
    <location>
        <begin position="283"/>
        <end position="311"/>
    </location>
</feature>
<evidence type="ECO:0000313" key="4">
    <source>
        <dbReference type="Proteomes" id="UP001310594"/>
    </source>
</evidence>
<dbReference type="InterPro" id="IPR036703">
    <property type="entry name" value="MOB_kinase_act_sf"/>
</dbReference>
<feature type="binding site" evidence="1">
    <location>
        <position position="235"/>
    </location>
    <ligand>
        <name>Zn(2+)</name>
        <dbReference type="ChEBI" id="CHEBI:29105"/>
    </ligand>
</feature>
<gene>
    <name evidence="3" type="ORF">LTR97_005784</name>
</gene>
<feature type="binding site" evidence="1">
    <location>
        <position position="152"/>
    </location>
    <ligand>
        <name>Zn(2+)</name>
        <dbReference type="ChEBI" id="CHEBI:29105"/>
    </ligand>
</feature>
<reference evidence="3" key="1">
    <citation type="submission" date="2023-08" db="EMBL/GenBank/DDBJ databases">
        <title>Black Yeasts Isolated from many extreme environments.</title>
        <authorList>
            <person name="Coleine C."/>
            <person name="Stajich J.E."/>
            <person name="Selbmann L."/>
        </authorList>
    </citation>
    <scope>NUCLEOTIDE SEQUENCE</scope>
    <source>
        <strain evidence="3">CCFEE 5810</strain>
    </source>
</reference>
<dbReference type="PANTHER" id="PTHR22599">
    <property type="entry name" value="MPS ONE BINDER KINASE ACTIVATOR-LIKE MOB"/>
    <property type="match status" value="1"/>
</dbReference>
<name>A0AAN7VRB0_9PEZI</name>
<feature type="binding site" evidence="1">
    <location>
        <position position="147"/>
    </location>
    <ligand>
        <name>Zn(2+)</name>
        <dbReference type="ChEBI" id="CHEBI:29105"/>
    </ligand>
</feature>
<dbReference type="Pfam" id="PF03637">
    <property type="entry name" value="Mob1_phocein"/>
    <property type="match status" value="1"/>
</dbReference>
<feature type="compositionally biased region" description="Acidic residues" evidence="2">
    <location>
        <begin position="370"/>
        <end position="384"/>
    </location>
</feature>
<organism evidence="3 4">
    <name type="scientific">Elasticomyces elasticus</name>
    <dbReference type="NCBI Taxonomy" id="574655"/>
    <lineage>
        <taxon>Eukaryota</taxon>
        <taxon>Fungi</taxon>
        <taxon>Dikarya</taxon>
        <taxon>Ascomycota</taxon>
        <taxon>Pezizomycotina</taxon>
        <taxon>Dothideomycetes</taxon>
        <taxon>Dothideomycetidae</taxon>
        <taxon>Mycosphaerellales</taxon>
        <taxon>Teratosphaeriaceae</taxon>
        <taxon>Elasticomyces</taxon>
    </lineage>
</organism>
<keyword evidence="1" id="KW-0862">Zinc</keyword>
<evidence type="ECO:0000313" key="3">
    <source>
        <dbReference type="EMBL" id="KAK5699655.1"/>
    </source>
</evidence>
<feature type="region of interest" description="Disordered" evidence="2">
    <location>
        <begin position="326"/>
        <end position="560"/>
    </location>
</feature>
<evidence type="ECO:0000256" key="2">
    <source>
        <dbReference type="SAM" id="MobiDB-lite"/>
    </source>
</evidence>
<dbReference type="AlphaFoldDB" id="A0AAN7VRB0"/>
<protein>
    <recommendedName>
        <fullName evidence="5">Mob1/phocein</fullName>
    </recommendedName>
</protein>
<feature type="compositionally biased region" description="Basic and acidic residues" evidence="2">
    <location>
        <begin position="525"/>
        <end position="535"/>
    </location>
</feature>
<feature type="binding site" evidence="1">
    <location>
        <position position="240"/>
    </location>
    <ligand>
        <name>Zn(2+)</name>
        <dbReference type="ChEBI" id="CHEBI:29105"/>
    </ligand>
</feature>
<feature type="compositionally biased region" description="Basic and acidic residues" evidence="2">
    <location>
        <begin position="283"/>
        <end position="298"/>
    </location>
</feature>
<feature type="compositionally biased region" description="Pro residues" evidence="2">
    <location>
        <begin position="1"/>
        <end position="18"/>
    </location>
</feature>
<dbReference type="EMBL" id="JAVRQU010000008">
    <property type="protein sequence ID" value="KAK5699655.1"/>
    <property type="molecule type" value="Genomic_DNA"/>
</dbReference>
<accession>A0AAN7VRB0</accession>
<feature type="compositionally biased region" description="Acidic residues" evidence="2">
    <location>
        <begin position="437"/>
        <end position="471"/>
    </location>
</feature>
<sequence length="560" mass="60396">MAASPSLPPRLPSPPPIPEDQLTPSSPGLAAFEDLTNGPPPTSTASTRRIRPGTKSEDMSEGPPLIPLQDIDSPFPLTEHLRALHAHHTHPAHLPNTTTPITPSIAALLVQPPDGTSKEIWLYELARFLIQKTNAVIIALFADSPPCSPTTCVEMRASEWQYLCAVHDPPKSCAAIDYCCHTLDWAATTLTSSKMFPSRLGLGGGSGGGGQDKVLQHQLREITNIFRRVYRIYAHAWFQHREMFWRVEGKGGVYGLFKRVCDEYGLIQGENYTIPREAEGLEAEEKKEKVGGEGEGRGVPKILARPTGGAGEEVAGNEVMVAGDTTKRHRHTTSDHVKSVTPVIQEEAEEEDGVASTQDTATAAVPRETESEDVEDVKDVEDEDGVKPLQRQATELRTFAESLPQPGSSSDGHMDEELGKDMGEGDVDGEKEGSALESEEEEEEEGEQEESVEVEVDDEDAEPAPDDEPEIEALGVRRSDTVKPPRSPSPAEKAEVEEDEQGASGEQDDGQEGEGTVSGEVEGSGGKEVEAKKEDEVAEVSEPVQEPAAKAEEAGKSVGD</sequence>
<keyword evidence="1" id="KW-0479">Metal-binding</keyword>
<dbReference type="SMART" id="SM01388">
    <property type="entry name" value="Mob1_phocein"/>
    <property type="match status" value="1"/>
</dbReference>
<dbReference type="Gene3D" id="1.20.140.30">
    <property type="entry name" value="MOB kinase activator"/>
    <property type="match status" value="1"/>
</dbReference>